<keyword evidence="2" id="KW-1185">Reference proteome</keyword>
<evidence type="ECO:0000313" key="2">
    <source>
        <dbReference type="Proteomes" id="UP001500567"/>
    </source>
</evidence>
<name>A0ABP7SRD4_9BACT</name>
<sequence>MTSGNDYVLQIKGNQPKLRDAIAACHAADPTPAGATHCQGERRDISWQTSVYAADPRWLADWAGAAGCVVVVKTVVGPQLTTQQTHYYLTSLAGRPAAKFAAGIRGHWGIENKLHRTRDVHFGQDTNGIRHRVAAMNVALFNTLALNYLLTNVDASISYAQLFFAQNFKNAMP</sequence>
<dbReference type="PANTHER" id="PTHR30298">
    <property type="entry name" value="H REPEAT-ASSOCIATED PREDICTED TRANSPOSASE"/>
    <property type="match status" value="1"/>
</dbReference>
<dbReference type="InterPro" id="IPR051698">
    <property type="entry name" value="Transposase_11-like"/>
</dbReference>
<evidence type="ECO:0000313" key="1">
    <source>
        <dbReference type="EMBL" id="GAA4015403.1"/>
    </source>
</evidence>
<accession>A0ABP7SRD4</accession>
<gene>
    <name evidence="1" type="ORF">GCM10022408_30870</name>
</gene>
<proteinExistence type="predicted"/>
<dbReference type="RefSeq" id="WP_345074207.1">
    <property type="nucleotide sequence ID" value="NZ_BAABDJ010000036.1"/>
</dbReference>
<dbReference type="PANTHER" id="PTHR30298:SF0">
    <property type="entry name" value="PROTEIN YBFL-RELATED"/>
    <property type="match status" value="1"/>
</dbReference>
<protein>
    <submittedName>
        <fullName evidence="1">ISAs1 family transposase</fullName>
    </submittedName>
</protein>
<reference evidence="2" key="1">
    <citation type="journal article" date="2019" name="Int. J. Syst. Evol. Microbiol.">
        <title>The Global Catalogue of Microorganisms (GCM) 10K type strain sequencing project: providing services to taxonomists for standard genome sequencing and annotation.</title>
        <authorList>
            <consortium name="The Broad Institute Genomics Platform"/>
            <consortium name="The Broad Institute Genome Sequencing Center for Infectious Disease"/>
            <person name="Wu L."/>
            <person name="Ma J."/>
        </authorList>
    </citation>
    <scope>NUCLEOTIDE SEQUENCE [LARGE SCALE GENOMIC DNA]</scope>
    <source>
        <strain evidence="2">JCM 17224</strain>
    </source>
</reference>
<dbReference type="NCBIfam" id="NF033564">
    <property type="entry name" value="transpos_ISAs1"/>
    <property type="match status" value="1"/>
</dbReference>
<dbReference type="EMBL" id="BAABDJ010000036">
    <property type="protein sequence ID" value="GAA4015403.1"/>
    <property type="molecule type" value="Genomic_DNA"/>
</dbReference>
<comment type="caution">
    <text evidence="1">The sequence shown here is derived from an EMBL/GenBank/DDBJ whole genome shotgun (WGS) entry which is preliminary data.</text>
</comment>
<organism evidence="1 2">
    <name type="scientific">Hymenobacter fastidiosus</name>
    <dbReference type="NCBI Taxonomy" id="486264"/>
    <lineage>
        <taxon>Bacteria</taxon>
        <taxon>Pseudomonadati</taxon>
        <taxon>Bacteroidota</taxon>
        <taxon>Cytophagia</taxon>
        <taxon>Cytophagales</taxon>
        <taxon>Hymenobacteraceae</taxon>
        <taxon>Hymenobacter</taxon>
    </lineage>
</organism>
<dbReference type="Proteomes" id="UP001500567">
    <property type="component" value="Unassembled WGS sequence"/>
</dbReference>
<dbReference type="InterPro" id="IPR047647">
    <property type="entry name" value="ISAs1_transpos"/>
</dbReference>